<keyword evidence="3" id="KW-0813">Transport</keyword>
<dbReference type="PANTHER" id="PTHR30026:SF20">
    <property type="entry name" value="OUTER MEMBRANE PROTEIN TOLC"/>
    <property type="match status" value="1"/>
</dbReference>
<comment type="subcellular location">
    <subcellularLocation>
        <location evidence="1">Cell outer membrane</location>
    </subcellularLocation>
</comment>
<dbReference type="InterPro" id="IPR051906">
    <property type="entry name" value="TolC-like"/>
</dbReference>
<comment type="caution">
    <text evidence="9">The sequence shown here is derived from an EMBL/GenBank/DDBJ whole genome shotgun (WGS) entry which is preliminary data.</text>
</comment>
<name>A0ABU2WIQ3_9GAMM</name>
<feature type="region of interest" description="Disordered" evidence="8">
    <location>
        <begin position="105"/>
        <end position="124"/>
    </location>
</feature>
<evidence type="ECO:0000256" key="4">
    <source>
        <dbReference type="ARBA" id="ARBA00022452"/>
    </source>
</evidence>
<evidence type="ECO:0000256" key="6">
    <source>
        <dbReference type="ARBA" id="ARBA00023136"/>
    </source>
</evidence>
<dbReference type="PANTHER" id="PTHR30026">
    <property type="entry name" value="OUTER MEMBRANE PROTEIN TOLC"/>
    <property type="match status" value="1"/>
</dbReference>
<proteinExistence type="inferred from homology"/>
<dbReference type="InterPro" id="IPR010130">
    <property type="entry name" value="T1SS_OMP_TolC"/>
</dbReference>
<dbReference type="Gene3D" id="1.20.1600.10">
    <property type="entry name" value="Outer membrane efflux proteins (OEP)"/>
    <property type="match status" value="1"/>
</dbReference>
<sequence>MRHHTLDRSEKIMRSAGESAKPRVVASISSAIMLAVALCMLPGVAQAEGLMQAYRKALTQDMTLVAALEARNAAIEARPQAVSSFLPQLDANAGYAREHYHYESDAAGVPDDPSDPEPDAADDVRLSGSRREWSLSLTQTLWSFEAFHQLQSASLDVASAEASYRAAQQDLMLRVAQAYFEVLAASDALFANKAERESYATLVDQAQKRLSTGLGARIGVDEARAFYELTAQSVIDSETALMDAQRALAQITGTLDLAVTPLAEEIPLRRPDPESADDWAQAASRDNYSVLAASLDTDSAERTVAATRAQHLPSLQLQGTLGHTALSPQLGSDYRADSLGVYVDWPIFSGGLLRSRVREASALQRGAEAGLESARRDVDRQARLAYRGVIAGIHKLQSNQRAVNANRIALNASRSGVEVGTRTEFDLLNAQNNYYAALRSYYQSRYDYLTNLLRLKALAGRLVEADLVAIDALLDADAKRSQP</sequence>
<keyword evidence="4" id="KW-1134">Transmembrane beta strand</keyword>
<accession>A0ABU2WIQ3</accession>
<evidence type="ECO:0000256" key="3">
    <source>
        <dbReference type="ARBA" id="ARBA00022448"/>
    </source>
</evidence>
<evidence type="ECO:0000256" key="2">
    <source>
        <dbReference type="ARBA" id="ARBA00007613"/>
    </source>
</evidence>
<dbReference type="EMBL" id="JAVRIC010000010">
    <property type="protein sequence ID" value="MDT0497428.1"/>
    <property type="molecule type" value="Genomic_DNA"/>
</dbReference>
<evidence type="ECO:0000256" key="5">
    <source>
        <dbReference type="ARBA" id="ARBA00022692"/>
    </source>
</evidence>
<reference evidence="9 10" key="1">
    <citation type="submission" date="2023-09" db="EMBL/GenBank/DDBJ databases">
        <authorList>
            <person name="Rey-Velasco X."/>
        </authorList>
    </citation>
    <scope>NUCLEOTIDE SEQUENCE [LARGE SCALE GENOMIC DNA]</scope>
    <source>
        <strain evidence="9 10">W345</strain>
    </source>
</reference>
<gene>
    <name evidence="9" type="ORF">RM530_08630</name>
</gene>
<dbReference type="NCBIfam" id="TIGR01844">
    <property type="entry name" value="type_I_sec_TolC"/>
    <property type="match status" value="1"/>
</dbReference>
<dbReference type="Proteomes" id="UP001254608">
    <property type="component" value="Unassembled WGS sequence"/>
</dbReference>
<feature type="compositionally biased region" description="Acidic residues" evidence="8">
    <location>
        <begin position="112"/>
        <end position="121"/>
    </location>
</feature>
<comment type="similarity">
    <text evidence="2">Belongs to the outer membrane factor (OMF) (TC 1.B.17) family.</text>
</comment>
<keyword evidence="10" id="KW-1185">Reference proteome</keyword>
<keyword evidence="5" id="KW-0812">Transmembrane</keyword>
<evidence type="ECO:0000313" key="9">
    <source>
        <dbReference type="EMBL" id="MDT0497428.1"/>
    </source>
</evidence>
<evidence type="ECO:0000256" key="1">
    <source>
        <dbReference type="ARBA" id="ARBA00004442"/>
    </source>
</evidence>
<keyword evidence="6" id="KW-0472">Membrane</keyword>
<evidence type="ECO:0000256" key="8">
    <source>
        <dbReference type="SAM" id="MobiDB-lite"/>
    </source>
</evidence>
<evidence type="ECO:0000256" key="7">
    <source>
        <dbReference type="ARBA" id="ARBA00023237"/>
    </source>
</evidence>
<protein>
    <submittedName>
        <fullName evidence="9">TolC family outer membrane protein</fullName>
    </submittedName>
</protein>
<evidence type="ECO:0000313" key="10">
    <source>
        <dbReference type="Proteomes" id="UP001254608"/>
    </source>
</evidence>
<keyword evidence="7" id="KW-0998">Cell outer membrane</keyword>
<dbReference type="Pfam" id="PF02321">
    <property type="entry name" value="OEP"/>
    <property type="match status" value="2"/>
</dbReference>
<organism evidence="9 10">
    <name type="scientific">Banduia mediterranea</name>
    <dbReference type="NCBI Taxonomy" id="3075609"/>
    <lineage>
        <taxon>Bacteria</taxon>
        <taxon>Pseudomonadati</taxon>
        <taxon>Pseudomonadota</taxon>
        <taxon>Gammaproteobacteria</taxon>
        <taxon>Nevskiales</taxon>
        <taxon>Algiphilaceae</taxon>
        <taxon>Banduia</taxon>
    </lineage>
</organism>
<dbReference type="SUPFAM" id="SSF56954">
    <property type="entry name" value="Outer membrane efflux proteins (OEP)"/>
    <property type="match status" value="1"/>
</dbReference>
<dbReference type="InterPro" id="IPR003423">
    <property type="entry name" value="OMP_efflux"/>
</dbReference>
<dbReference type="RefSeq" id="WP_311364820.1">
    <property type="nucleotide sequence ID" value="NZ_JAVRIC010000010.1"/>
</dbReference>